<evidence type="ECO:0000313" key="2">
    <source>
        <dbReference type="Proteomes" id="UP001500298"/>
    </source>
</evidence>
<accession>A0ABP9DG30</accession>
<name>A0ABP9DG30_9BACT</name>
<dbReference type="PANTHER" id="PTHR36978:SF4">
    <property type="entry name" value="P-LOOP CONTAINING NUCLEOSIDE TRIPHOSPHATE HYDROLASE PROTEIN"/>
    <property type="match status" value="1"/>
</dbReference>
<dbReference type="Gene3D" id="3.40.50.300">
    <property type="entry name" value="P-loop containing nucleotide triphosphate hydrolases"/>
    <property type="match status" value="1"/>
</dbReference>
<reference evidence="2" key="1">
    <citation type="journal article" date="2019" name="Int. J. Syst. Evol. Microbiol.">
        <title>The Global Catalogue of Microorganisms (GCM) 10K type strain sequencing project: providing services to taxonomists for standard genome sequencing and annotation.</title>
        <authorList>
            <consortium name="The Broad Institute Genomics Platform"/>
            <consortium name="The Broad Institute Genome Sequencing Center for Infectious Disease"/>
            <person name="Wu L."/>
            <person name="Ma J."/>
        </authorList>
    </citation>
    <scope>NUCLEOTIDE SEQUENCE [LARGE SCALE GENOMIC DNA]</scope>
    <source>
        <strain evidence="2">JCM 18326</strain>
    </source>
</reference>
<protein>
    <submittedName>
        <fullName evidence="1">Sulfotransferase family protein</fullName>
    </submittedName>
</protein>
<gene>
    <name evidence="1" type="ORF">GCM10023331_31820</name>
</gene>
<evidence type="ECO:0000313" key="1">
    <source>
        <dbReference type="EMBL" id="GAA4844608.1"/>
    </source>
</evidence>
<dbReference type="PANTHER" id="PTHR36978">
    <property type="entry name" value="P-LOOP CONTAINING NUCLEOTIDE TRIPHOSPHATE HYDROLASE"/>
    <property type="match status" value="1"/>
</dbReference>
<keyword evidence="2" id="KW-1185">Reference proteome</keyword>
<dbReference type="RefSeq" id="WP_345373566.1">
    <property type="nucleotide sequence ID" value="NZ_BAABJX010000051.1"/>
</dbReference>
<dbReference type="SUPFAM" id="SSF52540">
    <property type="entry name" value="P-loop containing nucleoside triphosphate hydrolases"/>
    <property type="match status" value="1"/>
</dbReference>
<dbReference type="EMBL" id="BAABJX010000051">
    <property type="protein sequence ID" value="GAA4844608.1"/>
    <property type="molecule type" value="Genomic_DNA"/>
</dbReference>
<organism evidence="1 2">
    <name type="scientific">Algivirga pacifica</name>
    <dbReference type="NCBI Taxonomy" id="1162670"/>
    <lineage>
        <taxon>Bacteria</taxon>
        <taxon>Pseudomonadati</taxon>
        <taxon>Bacteroidota</taxon>
        <taxon>Cytophagia</taxon>
        <taxon>Cytophagales</taxon>
        <taxon>Flammeovirgaceae</taxon>
        <taxon>Algivirga</taxon>
    </lineage>
</organism>
<dbReference type="InterPro" id="IPR040632">
    <property type="entry name" value="Sulfotransfer_4"/>
</dbReference>
<proteinExistence type="predicted"/>
<comment type="caution">
    <text evidence="1">The sequence shown here is derived from an EMBL/GenBank/DDBJ whole genome shotgun (WGS) entry which is preliminary data.</text>
</comment>
<dbReference type="InterPro" id="IPR027417">
    <property type="entry name" value="P-loop_NTPase"/>
</dbReference>
<sequence length="228" mass="26603">MKLEIIGSGLARTGTMSLKNALEELTQAPCYHMIELLKDPSRLSILQQGHKQGNTDWESFFSGFKSVVDYPGCLYVEDMLKLNPDLKVIHTSRDPEQWYESVLNTVYRGVPNGFSDILRMIKNSILYKDFRKVSPVFMFNDKIIWKGQFESKFQDKDFAIKVFLEHEEYIKRIVPKEQLLIYNINDGWGPLCDFLNTNVPDNSFPKSNQRVEFNEKMDELLIRGKFVE</sequence>
<dbReference type="Proteomes" id="UP001500298">
    <property type="component" value="Unassembled WGS sequence"/>
</dbReference>
<dbReference type="Pfam" id="PF17784">
    <property type="entry name" value="Sulfotransfer_4"/>
    <property type="match status" value="1"/>
</dbReference>